<evidence type="ECO:0000259" key="2">
    <source>
        <dbReference type="Pfam" id="PF13439"/>
    </source>
</evidence>
<feature type="domain" description="Glycosyltransferase subfamily 4-like N-terminal" evidence="2">
    <location>
        <begin position="71"/>
        <end position="248"/>
    </location>
</feature>
<dbReference type="InterPro" id="IPR001296">
    <property type="entry name" value="Glyco_trans_1"/>
</dbReference>
<proteinExistence type="predicted"/>
<name>A0A263BXP8_9BACI</name>
<dbReference type="InterPro" id="IPR028098">
    <property type="entry name" value="Glyco_trans_4-like_N"/>
</dbReference>
<protein>
    <submittedName>
        <fullName evidence="3">Glycogen synthase</fullName>
    </submittedName>
</protein>
<dbReference type="SUPFAM" id="SSF53756">
    <property type="entry name" value="UDP-Glycosyltransferase/glycogen phosphorylase"/>
    <property type="match status" value="1"/>
</dbReference>
<dbReference type="PANTHER" id="PTHR45947:SF3">
    <property type="entry name" value="SULFOQUINOVOSYL TRANSFERASE SQD2"/>
    <property type="match status" value="1"/>
</dbReference>
<evidence type="ECO:0000313" key="3">
    <source>
        <dbReference type="EMBL" id="OZM58342.1"/>
    </source>
</evidence>
<dbReference type="RefSeq" id="WP_094921070.1">
    <property type="nucleotide sequence ID" value="NZ_NPIA01000001.1"/>
</dbReference>
<dbReference type="PANTHER" id="PTHR45947">
    <property type="entry name" value="SULFOQUINOVOSYL TRANSFERASE SQD2"/>
    <property type="match status" value="1"/>
</dbReference>
<reference evidence="4" key="1">
    <citation type="submission" date="2017-08" db="EMBL/GenBank/DDBJ databases">
        <authorList>
            <person name="Huang Z."/>
        </authorList>
    </citation>
    <scope>NUCLEOTIDE SEQUENCE [LARGE SCALE GENOMIC DNA]</scope>
    <source>
        <strain evidence="4">SA5d-4</strain>
    </source>
</reference>
<dbReference type="CDD" id="cd03801">
    <property type="entry name" value="GT4_PimA-like"/>
    <property type="match status" value="1"/>
</dbReference>
<feature type="domain" description="Glycosyl transferase family 1" evidence="1">
    <location>
        <begin position="255"/>
        <end position="411"/>
    </location>
</feature>
<sequence length="442" mass="50544">MKELKFPYPNIVKVLDQYYGVDTKSDTTFFKQGVKSILKELVTRKKVNNAPLKKKSLSILITTFWDYPHTGGLSNYITALRDGLRNLGHQVDVIAPNQFPEEKVSKIRAQIVPELKQFLNGRYGTYSSKVLQSMRLLFVYENMLKYIDLEKYDILHAQDLFTANILGRLNEAHGKPLIYTPHGMFTYNRLKFNRIEKGSVEEVYYEEMERKAVDYASHIINITDSFIPQLRKLGASMKKMTTIHTGIEYPHSISIRKPHDKIVISCVARLGPRKGQQDLLLAIANLKNITEDIDVLIIGDGDMREILEKQVEDLRVKNVYFLGSRDDVPYLLSITDIFVLPTLNDSLPLSIIEAMHSGTAIISTYCGGIPELIQHNETGILINPGDVNELTKQLEYLINSKTNRERLGNNAFAYAQKNLTLKEMLSRIENKYYQLTYDEGGK</sequence>
<keyword evidence="4" id="KW-1185">Reference proteome</keyword>
<dbReference type="InterPro" id="IPR050194">
    <property type="entry name" value="Glycosyltransferase_grp1"/>
</dbReference>
<dbReference type="Gene3D" id="3.40.50.2000">
    <property type="entry name" value="Glycogen Phosphorylase B"/>
    <property type="match status" value="2"/>
</dbReference>
<accession>A0A263BXP8</accession>
<dbReference type="Pfam" id="PF00534">
    <property type="entry name" value="Glycos_transf_1"/>
    <property type="match status" value="1"/>
</dbReference>
<dbReference type="Pfam" id="PF13439">
    <property type="entry name" value="Glyco_transf_4"/>
    <property type="match status" value="1"/>
</dbReference>
<organism evidence="3 4">
    <name type="scientific">Lottiidibacillus patelloidae</name>
    <dbReference type="NCBI Taxonomy" id="2670334"/>
    <lineage>
        <taxon>Bacteria</taxon>
        <taxon>Bacillati</taxon>
        <taxon>Bacillota</taxon>
        <taxon>Bacilli</taxon>
        <taxon>Bacillales</taxon>
        <taxon>Bacillaceae</taxon>
        <taxon>Lottiidibacillus</taxon>
    </lineage>
</organism>
<dbReference type="AlphaFoldDB" id="A0A263BXP8"/>
<comment type="caution">
    <text evidence="3">The sequence shown here is derived from an EMBL/GenBank/DDBJ whole genome shotgun (WGS) entry which is preliminary data.</text>
</comment>
<dbReference type="EMBL" id="NPIA01000001">
    <property type="protein sequence ID" value="OZM58342.1"/>
    <property type="molecule type" value="Genomic_DNA"/>
</dbReference>
<evidence type="ECO:0000259" key="1">
    <source>
        <dbReference type="Pfam" id="PF00534"/>
    </source>
</evidence>
<gene>
    <name evidence="3" type="ORF">CIB95_01875</name>
</gene>
<reference evidence="3 4" key="2">
    <citation type="submission" date="2017-09" db="EMBL/GenBank/DDBJ databases">
        <title>Bacillus patelloidae sp. nov., isolated from the intestinal tract of a marine limpet.</title>
        <authorList>
            <person name="Liu R."/>
            <person name="Dong C."/>
            <person name="Shao Z."/>
        </authorList>
    </citation>
    <scope>NUCLEOTIDE SEQUENCE [LARGE SCALE GENOMIC DNA]</scope>
    <source>
        <strain evidence="3 4">SA5d-4</strain>
    </source>
</reference>
<dbReference type="GO" id="GO:0016757">
    <property type="term" value="F:glycosyltransferase activity"/>
    <property type="evidence" value="ECO:0007669"/>
    <property type="project" value="InterPro"/>
</dbReference>
<evidence type="ECO:0000313" key="4">
    <source>
        <dbReference type="Proteomes" id="UP000217083"/>
    </source>
</evidence>
<dbReference type="Proteomes" id="UP000217083">
    <property type="component" value="Unassembled WGS sequence"/>
</dbReference>